<sequence>HLDKGYTAKLRYAPSGWSHPKKGLKKYNKQGYRFIYILSGDMKIQLFNGLGENPSVTIASEDFFISQAPFSIWSWGEGELTQQGVTWLEIQYGKGTVIGQGPIQSPVVIKE</sequence>
<dbReference type="AlphaFoldDB" id="A0A382PQ78"/>
<evidence type="ECO:0000313" key="1">
    <source>
        <dbReference type="EMBL" id="SVC74131.1"/>
    </source>
</evidence>
<reference evidence="1" key="1">
    <citation type="submission" date="2018-05" db="EMBL/GenBank/DDBJ databases">
        <authorList>
            <person name="Lanie J.A."/>
            <person name="Ng W.-L."/>
            <person name="Kazmierczak K.M."/>
            <person name="Andrzejewski T.M."/>
            <person name="Davidsen T.M."/>
            <person name="Wayne K.J."/>
            <person name="Tettelin H."/>
            <person name="Glass J.I."/>
            <person name="Rusch D."/>
            <person name="Podicherti R."/>
            <person name="Tsui H.-C.T."/>
            <person name="Winkler M.E."/>
        </authorList>
    </citation>
    <scope>NUCLEOTIDE SEQUENCE</scope>
</reference>
<dbReference type="EMBL" id="UINC01108206">
    <property type="protein sequence ID" value="SVC74131.1"/>
    <property type="molecule type" value="Genomic_DNA"/>
</dbReference>
<organism evidence="1">
    <name type="scientific">marine metagenome</name>
    <dbReference type="NCBI Taxonomy" id="408172"/>
    <lineage>
        <taxon>unclassified sequences</taxon>
        <taxon>metagenomes</taxon>
        <taxon>ecological metagenomes</taxon>
    </lineage>
</organism>
<feature type="non-terminal residue" evidence="1">
    <location>
        <position position="1"/>
    </location>
</feature>
<protein>
    <recommendedName>
        <fullName evidence="2">Cupin 2 conserved barrel domain-containing protein</fullName>
    </recommendedName>
</protein>
<name>A0A382PQ78_9ZZZZ</name>
<accession>A0A382PQ78</accession>
<proteinExistence type="predicted"/>
<evidence type="ECO:0008006" key="2">
    <source>
        <dbReference type="Google" id="ProtNLM"/>
    </source>
</evidence>
<gene>
    <name evidence="1" type="ORF">METZ01_LOCUS326985</name>
</gene>